<accession>A0A327NHE7</accession>
<evidence type="ECO:0000259" key="1">
    <source>
        <dbReference type="Pfam" id="PF13460"/>
    </source>
</evidence>
<protein>
    <recommendedName>
        <fullName evidence="1">NAD(P)-binding domain-containing protein</fullName>
    </recommendedName>
</protein>
<dbReference type="InterPro" id="IPR016040">
    <property type="entry name" value="NAD(P)-bd_dom"/>
</dbReference>
<organism evidence="2 3">
    <name type="scientific">Spirosoma telluris</name>
    <dbReference type="NCBI Taxonomy" id="2183553"/>
    <lineage>
        <taxon>Bacteria</taxon>
        <taxon>Pseudomonadati</taxon>
        <taxon>Bacteroidota</taxon>
        <taxon>Cytophagia</taxon>
        <taxon>Cytophagales</taxon>
        <taxon>Cytophagaceae</taxon>
        <taxon>Spirosoma</taxon>
    </lineage>
</organism>
<name>A0A327NHE7_9BACT</name>
<gene>
    <name evidence="2" type="ORF">HMF3257_07710</name>
</gene>
<dbReference type="Pfam" id="PF13460">
    <property type="entry name" value="NAD_binding_10"/>
    <property type="match status" value="1"/>
</dbReference>
<evidence type="ECO:0000313" key="3">
    <source>
        <dbReference type="Proteomes" id="UP000249016"/>
    </source>
</evidence>
<comment type="caution">
    <text evidence="2">The sequence shown here is derived from an EMBL/GenBank/DDBJ whole genome shotgun (WGS) entry which is preliminary data.</text>
</comment>
<dbReference type="GO" id="GO:0044877">
    <property type="term" value="F:protein-containing complex binding"/>
    <property type="evidence" value="ECO:0007669"/>
    <property type="project" value="TreeGrafter"/>
</dbReference>
<evidence type="ECO:0000313" key="2">
    <source>
        <dbReference type="EMBL" id="RAI74243.1"/>
    </source>
</evidence>
<dbReference type="OrthoDB" id="1490291at2"/>
<keyword evidence="3" id="KW-1185">Reference proteome</keyword>
<proteinExistence type="predicted"/>
<dbReference type="RefSeq" id="WP_111341158.1">
    <property type="nucleotide sequence ID" value="NZ_QLII01000001.1"/>
</dbReference>
<dbReference type="PANTHER" id="PTHR12126">
    <property type="entry name" value="NADH-UBIQUINONE OXIDOREDUCTASE 39 KDA SUBUNIT-RELATED"/>
    <property type="match status" value="1"/>
</dbReference>
<reference evidence="2 3" key="1">
    <citation type="submission" date="2018-06" db="EMBL/GenBank/DDBJ databases">
        <title>Spirosoma sp. HMF3257 Genome sequencing and assembly.</title>
        <authorList>
            <person name="Kang H."/>
            <person name="Cha I."/>
            <person name="Kim H."/>
            <person name="Kang J."/>
            <person name="Joh K."/>
        </authorList>
    </citation>
    <scope>NUCLEOTIDE SEQUENCE [LARGE SCALE GENOMIC DNA]</scope>
    <source>
        <strain evidence="2 3">HMF3257</strain>
    </source>
</reference>
<dbReference type="EMBL" id="QLII01000001">
    <property type="protein sequence ID" value="RAI74243.1"/>
    <property type="molecule type" value="Genomic_DNA"/>
</dbReference>
<dbReference type="Gene3D" id="3.40.50.720">
    <property type="entry name" value="NAD(P)-binding Rossmann-like Domain"/>
    <property type="match status" value="1"/>
</dbReference>
<feature type="domain" description="NAD(P)-binding" evidence="1">
    <location>
        <begin position="10"/>
        <end position="165"/>
    </location>
</feature>
<dbReference type="PANTHER" id="PTHR12126:SF16">
    <property type="entry name" value="MIOREX COMPLEX COMPONENT 2"/>
    <property type="match status" value="1"/>
</dbReference>
<dbReference type="Proteomes" id="UP000249016">
    <property type="component" value="Unassembled WGS sequence"/>
</dbReference>
<dbReference type="InterPro" id="IPR036291">
    <property type="entry name" value="NAD(P)-bd_dom_sf"/>
</dbReference>
<dbReference type="AlphaFoldDB" id="A0A327NHE7"/>
<dbReference type="SUPFAM" id="SSF51735">
    <property type="entry name" value="NAD(P)-binding Rossmann-fold domains"/>
    <property type="match status" value="1"/>
</dbReference>
<sequence length="223" mass="24624">MKPVKILIAGGNGFVGRQICQLAAQQGIHIVSLSRTGQPLTLLNDTPTCIEWVKADVFDVDSWRAHLQDCTAVLHSIGIIEEKPEQGLTFERVILESTRVVALAAKQKSIRRFVYLSASAGAPETPQTYMDNKVAAENFLRTLGFSLTILRPGLIYGSDKPETIIENEQIQQLLTDPHIGPHIRAHRPLPVESVAKVALRACLQDMDELLDVDAIERIATENL</sequence>
<dbReference type="InterPro" id="IPR051207">
    <property type="entry name" value="ComplexI_NDUFA9_subunit"/>
</dbReference>